<accession>A0ABZ2TZX7</accession>
<evidence type="ECO:0008006" key="5">
    <source>
        <dbReference type="Google" id="ProtNLM"/>
    </source>
</evidence>
<feature type="region of interest" description="Disordered" evidence="1">
    <location>
        <begin position="24"/>
        <end position="49"/>
    </location>
</feature>
<dbReference type="InterPro" id="IPR015943">
    <property type="entry name" value="WD40/YVTN_repeat-like_dom_sf"/>
</dbReference>
<feature type="signal peptide" evidence="2">
    <location>
        <begin position="1"/>
        <end position="22"/>
    </location>
</feature>
<feature type="chain" id="PRO_5046213492" description="Lipoprotein" evidence="2">
    <location>
        <begin position="23"/>
        <end position="345"/>
    </location>
</feature>
<evidence type="ECO:0000256" key="2">
    <source>
        <dbReference type="SAM" id="SignalP"/>
    </source>
</evidence>
<dbReference type="Proteomes" id="UP001479933">
    <property type="component" value="Chromosome"/>
</dbReference>
<evidence type="ECO:0000313" key="4">
    <source>
        <dbReference type="Proteomes" id="UP001479933"/>
    </source>
</evidence>
<dbReference type="SUPFAM" id="SSF101898">
    <property type="entry name" value="NHL repeat"/>
    <property type="match status" value="1"/>
</dbReference>
<keyword evidence="4" id="KW-1185">Reference proteome</keyword>
<sequence length="345" mass="34926">MRARTRFTALLVAVATASALTACGQSDDGPKENVPTVTPATAAESPMSDATPAGTVVVALPAKAIVVGHGAGAKTAILSNDGTRVQLFAAPGAMDAPAPITVTVPALGAIAAVGNGFVGAGTDGLVRIDANGGVTEQKAELGGVLSLAVTDDQRVLVGTDRGHVLVLDSAGTVKRDIGGFVRVDSITVAPASAGDRAGQVVVLDRAQSAVTPIDIDTGELKAALRAGDGATVSTVDQYGRVLVSGTRNDEVYAFYGQPIVMRLRAPVPASPYAIAYDGRSDTLWVASTASDVITGYDVSSGEALERHRITSVPQVTAMTVTDAGDLLAVSGRDGALQVVFPNDVR</sequence>
<reference evidence="3 4" key="1">
    <citation type="journal article" date="2023" name="Virus Evol.">
        <title>Computational host range prediction-The good, the bad, and the ugly.</title>
        <authorList>
            <person name="Howell A.A."/>
            <person name="Versoza C.J."/>
            <person name="Pfeifer S.P."/>
        </authorList>
    </citation>
    <scope>NUCLEOTIDE SEQUENCE [LARGE SCALE GENOMIC DNA]</scope>
    <source>
        <strain evidence="3 4">1610/1b</strain>
    </source>
</reference>
<dbReference type="PROSITE" id="PS51257">
    <property type="entry name" value="PROKAR_LIPOPROTEIN"/>
    <property type="match status" value="1"/>
</dbReference>
<dbReference type="RefSeq" id="WP_066171908.1">
    <property type="nucleotide sequence ID" value="NZ_CP136137.1"/>
</dbReference>
<protein>
    <recommendedName>
        <fullName evidence="5">Lipoprotein</fullName>
    </recommendedName>
</protein>
<gene>
    <name evidence="3" type="ORF">RVF87_18475</name>
</gene>
<keyword evidence="2" id="KW-0732">Signal</keyword>
<evidence type="ECO:0000256" key="1">
    <source>
        <dbReference type="SAM" id="MobiDB-lite"/>
    </source>
</evidence>
<dbReference type="EMBL" id="CP136137">
    <property type="protein sequence ID" value="WYY06990.1"/>
    <property type="molecule type" value="Genomic_DNA"/>
</dbReference>
<evidence type="ECO:0000313" key="3">
    <source>
        <dbReference type="EMBL" id="WYY06990.1"/>
    </source>
</evidence>
<organism evidence="3 4">
    <name type="scientific">Gordonia hydrophobica</name>
    <dbReference type="NCBI Taxonomy" id="40516"/>
    <lineage>
        <taxon>Bacteria</taxon>
        <taxon>Bacillati</taxon>
        <taxon>Actinomycetota</taxon>
        <taxon>Actinomycetes</taxon>
        <taxon>Mycobacteriales</taxon>
        <taxon>Gordoniaceae</taxon>
        <taxon>Gordonia</taxon>
    </lineage>
</organism>
<dbReference type="Gene3D" id="2.130.10.10">
    <property type="entry name" value="YVTN repeat-like/Quinoprotein amine dehydrogenase"/>
    <property type="match status" value="1"/>
</dbReference>
<name>A0ABZ2TZX7_9ACTN</name>
<proteinExistence type="predicted"/>